<dbReference type="SUPFAM" id="SSF56784">
    <property type="entry name" value="HAD-like"/>
    <property type="match status" value="1"/>
</dbReference>
<dbReference type="PANTHER" id="PTHR19288:SF46">
    <property type="entry name" value="HALOACID DEHALOGENASE-LIKE HYDROLASE DOMAIN-CONTAINING PROTEIN 2"/>
    <property type="match status" value="1"/>
</dbReference>
<dbReference type="InterPro" id="IPR036412">
    <property type="entry name" value="HAD-like_sf"/>
</dbReference>
<dbReference type="NCBIfam" id="TIGR01452">
    <property type="entry name" value="PGP_euk"/>
    <property type="match status" value="1"/>
</dbReference>
<evidence type="ECO:0000256" key="2">
    <source>
        <dbReference type="SAM" id="SignalP"/>
    </source>
</evidence>
<accession>A0A6U2ZAY6</accession>
<sequence>MRAPVAAVLASAMLVFFSVQRTFTRAPRLTASVGANVSKCTRKVSGSLRGLRTRGGSLASAGNPMRLSATHATSYPVSSTAVASPPKVDTIEKAKGLLDSIDTIIFDCDGVIWKGDTLIDGIPETIDFLRQQGKSIYFVTNNARKSRAGFKKKFDDLGLQIKPEEILSSAFAAAAYLDKIDFQKTGKSVYVIGDVGIGEELDLLNIPWQGGVADQGKQIELKSGFALPHDPNVGAVIVGFDYGINYYKIQYAQLCINENPGCHFIATNLDALTHLTDAQEWAGNGAMVGAIKGCTGKEPVVVGKPSPLLIDYLVQKFGLQKDRILMVGDRLDTDIVFGNENGLKSCLTLTGVTTEKKLLSDENKIIPDVYVDSINAFRGA</sequence>
<organism evidence="3">
    <name type="scientific">Lotharella globosa</name>
    <dbReference type="NCBI Taxonomy" id="91324"/>
    <lineage>
        <taxon>Eukaryota</taxon>
        <taxon>Sar</taxon>
        <taxon>Rhizaria</taxon>
        <taxon>Cercozoa</taxon>
        <taxon>Chlorarachniophyceae</taxon>
        <taxon>Lotharella</taxon>
    </lineage>
</organism>
<dbReference type="SFLD" id="SFLDS00003">
    <property type="entry name" value="Haloacid_Dehalogenase"/>
    <property type="match status" value="1"/>
</dbReference>
<dbReference type="NCBIfam" id="TIGR01460">
    <property type="entry name" value="HAD-SF-IIA"/>
    <property type="match status" value="1"/>
</dbReference>
<dbReference type="Pfam" id="PF13242">
    <property type="entry name" value="Hydrolase_like"/>
    <property type="match status" value="1"/>
</dbReference>
<dbReference type="AlphaFoldDB" id="A0A6U2ZAY6"/>
<dbReference type="GO" id="GO:0016791">
    <property type="term" value="F:phosphatase activity"/>
    <property type="evidence" value="ECO:0007669"/>
    <property type="project" value="InterPro"/>
</dbReference>
<proteinExistence type="predicted"/>
<dbReference type="FunFam" id="3.40.50.1000:FF:000039">
    <property type="entry name" value="Phosphoglycolate phosphatase"/>
    <property type="match status" value="1"/>
</dbReference>
<gene>
    <name evidence="3" type="ORF">LGLO00237_LOCUS2705</name>
</gene>
<keyword evidence="1" id="KW-0378">Hydrolase</keyword>
<name>A0A6U2ZAY6_9EUKA</name>
<dbReference type="InterPro" id="IPR023214">
    <property type="entry name" value="HAD_sf"/>
</dbReference>
<dbReference type="SFLD" id="SFLDF00039">
    <property type="entry name" value="phosphoglycolate_phosphatase_2"/>
    <property type="match status" value="1"/>
</dbReference>
<dbReference type="GO" id="GO:0005737">
    <property type="term" value="C:cytoplasm"/>
    <property type="evidence" value="ECO:0007669"/>
    <property type="project" value="TreeGrafter"/>
</dbReference>
<evidence type="ECO:0000313" key="3">
    <source>
        <dbReference type="EMBL" id="CAE0647893.1"/>
    </source>
</evidence>
<feature type="signal peptide" evidence="2">
    <location>
        <begin position="1"/>
        <end position="24"/>
    </location>
</feature>
<protein>
    <recommendedName>
        <fullName evidence="4">Phosphoglycolate phosphatase</fullName>
    </recommendedName>
</protein>
<dbReference type="InterPro" id="IPR006349">
    <property type="entry name" value="PGP_euk"/>
</dbReference>
<dbReference type="SFLD" id="SFLDG01139">
    <property type="entry name" value="C2.A:_Pyridoxal_Phosphate_Phos"/>
    <property type="match status" value="1"/>
</dbReference>
<dbReference type="PANTHER" id="PTHR19288">
    <property type="entry name" value="4-NITROPHENYLPHOSPHATASE-RELATED"/>
    <property type="match status" value="1"/>
</dbReference>
<dbReference type="EMBL" id="HBIV01003883">
    <property type="protein sequence ID" value="CAE0647893.1"/>
    <property type="molecule type" value="Transcribed_RNA"/>
</dbReference>
<keyword evidence="2" id="KW-0732">Signal</keyword>
<dbReference type="Gene3D" id="3.40.50.1000">
    <property type="entry name" value="HAD superfamily/HAD-like"/>
    <property type="match status" value="2"/>
</dbReference>
<dbReference type="Pfam" id="PF13344">
    <property type="entry name" value="Hydrolase_6"/>
    <property type="match status" value="1"/>
</dbReference>
<feature type="chain" id="PRO_5030160011" description="Phosphoglycolate phosphatase" evidence="2">
    <location>
        <begin position="25"/>
        <end position="380"/>
    </location>
</feature>
<dbReference type="InterPro" id="IPR006357">
    <property type="entry name" value="HAD-SF_hydro_IIA"/>
</dbReference>
<reference evidence="3" key="1">
    <citation type="submission" date="2021-01" db="EMBL/GenBank/DDBJ databases">
        <authorList>
            <person name="Corre E."/>
            <person name="Pelletier E."/>
            <person name="Niang G."/>
            <person name="Scheremetjew M."/>
            <person name="Finn R."/>
            <person name="Kale V."/>
            <person name="Holt S."/>
            <person name="Cochrane G."/>
            <person name="Meng A."/>
            <person name="Brown T."/>
            <person name="Cohen L."/>
        </authorList>
    </citation>
    <scope>NUCLEOTIDE SEQUENCE</scope>
    <source>
        <strain evidence="3">CCCM811</strain>
    </source>
</reference>
<evidence type="ECO:0000256" key="1">
    <source>
        <dbReference type="ARBA" id="ARBA00022801"/>
    </source>
</evidence>
<evidence type="ECO:0008006" key="4">
    <source>
        <dbReference type="Google" id="ProtNLM"/>
    </source>
</evidence>